<evidence type="ECO:0000313" key="3">
    <source>
        <dbReference type="Proteomes" id="UP000189661"/>
    </source>
</evidence>
<dbReference type="RefSeq" id="WP_071153939.1">
    <property type="nucleotide sequence ID" value="NZ_CP019401.1"/>
</dbReference>
<feature type="domain" description="GmrSD restriction endonucleases N-terminal" evidence="1">
    <location>
        <begin position="50"/>
        <end position="189"/>
    </location>
</feature>
<proteinExistence type="predicted"/>
<gene>
    <name evidence="2" type="ORF">AJGP001_03530</name>
</gene>
<sequence>MNQSIKIKSQRPLISVQDVISFIEKGEKYIKIGPGNITDDDLLDVLQGIVLSPDYQRQYRSTPQEESSIIESLLLEIPIPEIFLVRASKEGVQVRHVMDGQHRLTAIYRYVKDEFALKGLTLLNFDERYVNRKFSELDKKDKIKILGSHLSILEFDPFEDDEIEIELFKRYNRNTKPLEAQEIAMATYFSNTSQFISNYINVISANKEKSKCYYELSNVYNITKHRKEKQKNHQEICIILSILEYGPDLTAKDGVKISTNFLREKSQLFKVNQDENLIETKENLNSFNQMILKLANEIEYPFSTSVFKDSDKRMVKFHVGVSIVLSLIKYFYEVNVEHSNFIIEVKEFLNLSPLGDAEYNASSTNMKSILNYLFIKNRVDRKEFDSLIFKSNKGQEIQELLKRIGN</sequence>
<name>A0ABM6IPB1_9BACL</name>
<reference evidence="2 3" key="1">
    <citation type="submission" date="2017-01" db="EMBL/GenBank/DDBJ databases">
        <title>Planococcus faecalis genome complete sequence.</title>
        <authorList>
            <person name="Lee P.C."/>
        </authorList>
    </citation>
    <scope>NUCLEOTIDE SEQUENCE [LARGE SCALE GENOMIC DNA]</scope>
    <source>
        <strain evidence="2 3">AJ003</strain>
    </source>
</reference>
<evidence type="ECO:0000313" key="2">
    <source>
        <dbReference type="EMBL" id="AQU78423.1"/>
    </source>
</evidence>
<dbReference type="PANTHER" id="PTHR39639:SF1">
    <property type="entry name" value="DUF262 DOMAIN-CONTAINING PROTEIN"/>
    <property type="match status" value="1"/>
</dbReference>
<dbReference type="Pfam" id="PF03235">
    <property type="entry name" value="GmrSD_N"/>
    <property type="match status" value="1"/>
</dbReference>
<keyword evidence="3" id="KW-1185">Reference proteome</keyword>
<dbReference type="EMBL" id="CP019401">
    <property type="protein sequence ID" value="AQU78423.1"/>
    <property type="molecule type" value="Genomic_DNA"/>
</dbReference>
<dbReference type="Proteomes" id="UP000189661">
    <property type="component" value="Chromosome"/>
</dbReference>
<dbReference type="InterPro" id="IPR004919">
    <property type="entry name" value="GmrSD_N"/>
</dbReference>
<protein>
    <recommendedName>
        <fullName evidence="1">GmrSD restriction endonucleases N-terminal domain-containing protein</fullName>
    </recommendedName>
</protein>
<dbReference type="PANTHER" id="PTHR39639">
    <property type="entry name" value="CHROMOSOME 16, WHOLE GENOME SHOTGUN SEQUENCE"/>
    <property type="match status" value="1"/>
</dbReference>
<organism evidence="2 3">
    <name type="scientific">Planococcus faecalis</name>
    <dbReference type="NCBI Taxonomy" id="1598147"/>
    <lineage>
        <taxon>Bacteria</taxon>
        <taxon>Bacillati</taxon>
        <taxon>Bacillota</taxon>
        <taxon>Bacilli</taxon>
        <taxon>Bacillales</taxon>
        <taxon>Caryophanaceae</taxon>
        <taxon>Planococcus</taxon>
    </lineage>
</organism>
<accession>A0ABM6IPB1</accession>
<evidence type="ECO:0000259" key="1">
    <source>
        <dbReference type="Pfam" id="PF03235"/>
    </source>
</evidence>